<feature type="transmembrane region" description="Helical" evidence="1">
    <location>
        <begin position="317"/>
        <end position="337"/>
    </location>
</feature>
<feature type="transmembrane region" description="Helical" evidence="1">
    <location>
        <begin position="164"/>
        <end position="183"/>
    </location>
</feature>
<dbReference type="EMBL" id="KN840462">
    <property type="protein sequence ID" value="KIP09727.1"/>
    <property type="molecule type" value="Genomic_DNA"/>
</dbReference>
<dbReference type="AlphaFoldDB" id="A0A0C3SB40"/>
<dbReference type="Pfam" id="PF20151">
    <property type="entry name" value="DUF6533"/>
    <property type="match status" value="1"/>
</dbReference>
<feature type="domain" description="DUF6533" evidence="2">
    <location>
        <begin position="14"/>
        <end position="59"/>
    </location>
</feature>
<feature type="transmembrane region" description="Helical" evidence="1">
    <location>
        <begin position="14"/>
        <end position="31"/>
    </location>
</feature>
<organism evidence="3 4">
    <name type="scientific">Phlebiopsis gigantea (strain 11061_1 CR5-6)</name>
    <name type="common">White-rot fungus</name>
    <name type="synonym">Peniophora gigantea</name>
    <dbReference type="NCBI Taxonomy" id="745531"/>
    <lineage>
        <taxon>Eukaryota</taxon>
        <taxon>Fungi</taxon>
        <taxon>Dikarya</taxon>
        <taxon>Basidiomycota</taxon>
        <taxon>Agaricomycotina</taxon>
        <taxon>Agaricomycetes</taxon>
        <taxon>Polyporales</taxon>
        <taxon>Phanerochaetaceae</taxon>
        <taxon>Phlebiopsis</taxon>
    </lineage>
</organism>
<keyword evidence="1" id="KW-1133">Transmembrane helix</keyword>
<evidence type="ECO:0000259" key="2">
    <source>
        <dbReference type="Pfam" id="PF20151"/>
    </source>
</evidence>
<feature type="transmembrane region" description="Helical" evidence="1">
    <location>
        <begin position="195"/>
        <end position="215"/>
    </location>
</feature>
<evidence type="ECO:0000313" key="4">
    <source>
        <dbReference type="Proteomes" id="UP000053257"/>
    </source>
</evidence>
<keyword evidence="4" id="KW-1185">Reference proteome</keyword>
<accession>A0A0C3SB40</accession>
<feature type="transmembrane region" description="Helical" evidence="1">
    <location>
        <begin position="52"/>
        <end position="72"/>
    </location>
</feature>
<dbReference type="OrthoDB" id="2686513at2759"/>
<dbReference type="InterPro" id="IPR045340">
    <property type="entry name" value="DUF6533"/>
</dbReference>
<feature type="transmembrane region" description="Helical" evidence="1">
    <location>
        <begin position="227"/>
        <end position="251"/>
    </location>
</feature>
<feature type="transmembrane region" description="Helical" evidence="1">
    <location>
        <begin position="87"/>
        <end position="107"/>
    </location>
</feature>
<keyword evidence="1" id="KW-0472">Membrane</keyword>
<evidence type="ECO:0000256" key="1">
    <source>
        <dbReference type="SAM" id="Phobius"/>
    </source>
</evidence>
<sequence>MDDTPLSQIYLNNYFHLLGITILFYDHLLTFQDEYWHIWRNPRTGASSLFILNRYFALLSNVVMTAGNFWAFHTVELTATQSCQHYSTYRLCSLIGTQVIVGLIQILRTYALYRRDWRILTLMVLVAIGLSAGAIYVAIGPTPGVTLNNGCNITSPRHTAIRYAFAWEALFIWDSFIFTLTVVKTYRERFQYTALVGANNLLTLIVRDGAVYFAVMACAQCANSLTYYFLPSALIGVLSTFSSAVSVTLMCRLMLNLHRRAPGAHSEPTATTLDDTGYLMTTDLGFAPANTARTHADEGNETIELQLRSAAAKTAPLPWFAMPATAVLATVLVFHMHKPA</sequence>
<proteinExistence type="predicted"/>
<name>A0A0C3SB40_PHLG1</name>
<evidence type="ECO:0000313" key="3">
    <source>
        <dbReference type="EMBL" id="KIP09727.1"/>
    </source>
</evidence>
<gene>
    <name evidence="3" type="ORF">PHLGIDRAFT_34244</name>
</gene>
<dbReference type="Proteomes" id="UP000053257">
    <property type="component" value="Unassembled WGS sequence"/>
</dbReference>
<protein>
    <recommendedName>
        <fullName evidence="2">DUF6533 domain-containing protein</fullName>
    </recommendedName>
</protein>
<reference evidence="3 4" key="1">
    <citation type="journal article" date="2014" name="PLoS Genet.">
        <title>Analysis of the Phlebiopsis gigantea genome, transcriptome and secretome provides insight into its pioneer colonization strategies of wood.</title>
        <authorList>
            <person name="Hori C."/>
            <person name="Ishida T."/>
            <person name="Igarashi K."/>
            <person name="Samejima M."/>
            <person name="Suzuki H."/>
            <person name="Master E."/>
            <person name="Ferreira P."/>
            <person name="Ruiz-Duenas F.J."/>
            <person name="Held B."/>
            <person name="Canessa P."/>
            <person name="Larrondo L.F."/>
            <person name="Schmoll M."/>
            <person name="Druzhinina I.S."/>
            <person name="Kubicek C.P."/>
            <person name="Gaskell J.A."/>
            <person name="Kersten P."/>
            <person name="St John F."/>
            <person name="Glasner J."/>
            <person name="Sabat G."/>
            <person name="Splinter BonDurant S."/>
            <person name="Syed K."/>
            <person name="Yadav J."/>
            <person name="Mgbeahuruike A.C."/>
            <person name="Kovalchuk A."/>
            <person name="Asiegbu F.O."/>
            <person name="Lackner G."/>
            <person name="Hoffmeister D."/>
            <person name="Rencoret J."/>
            <person name="Gutierrez A."/>
            <person name="Sun H."/>
            <person name="Lindquist E."/>
            <person name="Barry K."/>
            <person name="Riley R."/>
            <person name="Grigoriev I.V."/>
            <person name="Henrissat B."/>
            <person name="Kues U."/>
            <person name="Berka R.M."/>
            <person name="Martinez A.T."/>
            <person name="Covert S.F."/>
            <person name="Blanchette R.A."/>
            <person name="Cullen D."/>
        </authorList>
    </citation>
    <scope>NUCLEOTIDE SEQUENCE [LARGE SCALE GENOMIC DNA]</scope>
    <source>
        <strain evidence="3 4">11061_1 CR5-6</strain>
    </source>
</reference>
<keyword evidence="1" id="KW-0812">Transmembrane</keyword>
<feature type="transmembrane region" description="Helical" evidence="1">
    <location>
        <begin position="119"/>
        <end position="139"/>
    </location>
</feature>
<dbReference type="HOGENOM" id="CLU_035509_7_0_1"/>